<name>A0A6A6HMY3_VIRVR</name>
<accession>A0A6A6HMY3</accession>
<dbReference type="AlphaFoldDB" id="A0A6A6HMY3"/>
<evidence type="ECO:0000313" key="2">
    <source>
        <dbReference type="EMBL" id="KAF2239219.1"/>
    </source>
</evidence>
<evidence type="ECO:0000256" key="1">
    <source>
        <dbReference type="SAM" id="MobiDB-lite"/>
    </source>
</evidence>
<feature type="compositionally biased region" description="Polar residues" evidence="1">
    <location>
        <begin position="21"/>
        <end position="40"/>
    </location>
</feature>
<proteinExistence type="predicted"/>
<dbReference type="EMBL" id="ML991773">
    <property type="protein sequence ID" value="KAF2239219.1"/>
    <property type="molecule type" value="Genomic_DNA"/>
</dbReference>
<dbReference type="Proteomes" id="UP000800092">
    <property type="component" value="Unassembled WGS sequence"/>
</dbReference>
<dbReference type="OrthoDB" id="3945172at2759"/>
<feature type="region of interest" description="Disordered" evidence="1">
    <location>
        <begin position="15"/>
        <end position="118"/>
    </location>
</feature>
<evidence type="ECO:0000313" key="3">
    <source>
        <dbReference type="Proteomes" id="UP000800092"/>
    </source>
</evidence>
<protein>
    <submittedName>
        <fullName evidence="2">Uncharacterized protein</fullName>
    </submittedName>
</protein>
<organism evidence="2 3">
    <name type="scientific">Viridothelium virens</name>
    <name type="common">Speckled blister lichen</name>
    <name type="synonym">Trypethelium virens</name>
    <dbReference type="NCBI Taxonomy" id="1048519"/>
    <lineage>
        <taxon>Eukaryota</taxon>
        <taxon>Fungi</taxon>
        <taxon>Dikarya</taxon>
        <taxon>Ascomycota</taxon>
        <taxon>Pezizomycotina</taxon>
        <taxon>Dothideomycetes</taxon>
        <taxon>Dothideomycetes incertae sedis</taxon>
        <taxon>Trypetheliales</taxon>
        <taxon>Trypetheliaceae</taxon>
        <taxon>Viridothelium</taxon>
    </lineage>
</organism>
<keyword evidence="3" id="KW-1185">Reference proteome</keyword>
<feature type="compositionally biased region" description="Basic and acidic residues" evidence="1">
    <location>
        <begin position="47"/>
        <end position="102"/>
    </location>
</feature>
<gene>
    <name evidence="2" type="ORF">EV356DRAFT_502209</name>
</gene>
<sequence length="118" mass="13221">MAAFSSELLTSYRRLIRNPPKHSTTCNTHSSLNLRSSRPFSYTGLRQLEKTHATDRTDKLDVQSENAHKGKESRTKDQGGQATEERDTTKSTEQAKKEHPEAPDVVIGMQDERGGKGH</sequence>
<reference evidence="2" key="1">
    <citation type="journal article" date="2020" name="Stud. Mycol.">
        <title>101 Dothideomycetes genomes: a test case for predicting lifestyles and emergence of pathogens.</title>
        <authorList>
            <person name="Haridas S."/>
            <person name="Albert R."/>
            <person name="Binder M."/>
            <person name="Bloem J."/>
            <person name="Labutti K."/>
            <person name="Salamov A."/>
            <person name="Andreopoulos B."/>
            <person name="Baker S."/>
            <person name="Barry K."/>
            <person name="Bills G."/>
            <person name="Bluhm B."/>
            <person name="Cannon C."/>
            <person name="Castanera R."/>
            <person name="Culley D."/>
            <person name="Daum C."/>
            <person name="Ezra D."/>
            <person name="Gonzalez J."/>
            <person name="Henrissat B."/>
            <person name="Kuo A."/>
            <person name="Liang C."/>
            <person name="Lipzen A."/>
            <person name="Lutzoni F."/>
            <person name="Magnuson J."/>
            <person name="Mondo S."/>
            <person name="Nolan M."/>
            <person name="Ohm R."/>
            <person name="Pangilinan J."/>
            <person name="Park H.-J."/>
            <person name="Ramirez L."/>
            <person name="Alfaro M."/>
            <person name="Sun H."/>
            <person name="Tritt A."/>
            <person name="Yoshinaga Y."/>
            <person name="Zwiers L.-H."/>
            <person name="Turgeon B."/>
            <person name="Goodwin S."/>
            <person name="Spatafora J."/>
            <person name="Crous P."/>
            <person name="Grigoriev I."/>
        </authorList>
    </citation>
    <scope>NUCLEOTIDE SEQUENCE</scope>
    <source>
        <strain evidence="2">Tuck. ex Michener</strain>
    </source>
</reference>